<dbReference type="InterPro" id="IPR020575">
    <property type="entry name" value="Hsp90_N"/>
</dbReference>
<dbReference type="HAMAP" id="MF_00505">
    <property type="entry name" value="HSP90"/>
    <property type="match status" value="1"/>
</dbReference>
<feature type="binding site" evidence="5">
    <location>
        <begin position="188"/>
        <end position="193"/>
    </location>
    <ligand>
        <name>ATP</name>
        <dbReference type="ChEBI" id="CHEBI:30616"/>
    </ligand>
</feature>
<evidence type="ECO:0000256" key="6">
    <source>
        <dbReference type="SAM" id="MobiDB-lite"/>
    </source>
</evidence>
<feature type="binding site" evidence="5">
    <location>
        <position position="136"/>
    </location>
    <ligand>
        <name>ATP</name>
        <dbReference type="ChEBI" id="CHEBI:30616"/>
    </ligand>
</feature>
<feature type="binding site" evidence="5">
    <location>
        <position position="245"/>
    </location>
    <ligand>
        <name>ATP</name>
        <dbReference type="ChEBI" id="CHEBI:30616"/>
    </ligand>
</feature>
<evidence type="ECO:0000313" key="8">
    <source>
        <dbReference type="Proteomes" id="UP000324585"/>
    </source>
</evidence>
<dbReference type="Gene3D" id="3.40.50.11260">
    <property type="match status" value="1"/>
</dbReference>
<dbReference type="InterPro" id="IPR037196">
    <property type="entry name" value="HSP90_C"/>
</dbReference>
<dbReference type="EMBL" id="VRMN01000016">
    <property type="protein sequence ID" value="KAA8491016.1"/>
    <property type="molecule type" value="Genomic_DNA"/>
</dbReference>
<feature type="binding site" evidence="5">
    <location>
        <position position="149"/>
    </location>
    <ligand>
        <name>ATP</name>
        <dbReference type="ChEBI" id="CHEBI:30616"/>
    </ligand>
</feature>
<evidence type="ECO:0000256" key="4">
    <source>
        <dbReference type="ARBA" id="ARBA00023186"/>
    </source>
</evidence>
<evidence type="ECO:0000313" key="7">
    <source>
        <dbReference type="EMBL" id="KAA8491016.1"/>
    </source>
</evidence>
<dbReference type="Gene3D" id="3.30.565.10">
    <property type="entry name" value="Histidine kinase-like ATPase, C-terminal domain"/>
    <property type="match status" value="1"/>
</dbReference>
<dbReference type="AlphaFoldDB" id="A0A5J4YHT2"/>
<dbReference type="PRINTS" id="PR00775">
    <property type="entry name" value="HEATSHOCK90"/>
</dbReference>
<keyword evidence="8" id="KW-1185">Reference proteome</keyword>
<dbReference type="PROSITE" id="PS00298">
    <property type="entry name" value="HSP90"/>
    <property type="match status" value="1"/>
</dbReference>
<organism evidence="7 8">
    <name type="scientific">Porphyridium purpureum</name>
    <name type="common">Red alga</name>
    <name type="synonym">Porphyridium cruentum</name>
    <dbReference type="NCBI Taxonomy" id="35688"/>
    <lineage>
        <taxon>Eukaryota</taxon>
        <taxon>Rhodophyta</taxon>
        <taxon>Bangiophyceae</taxon>
        <taxon>Porphyridiales</taxon>
        <taxon>Porphyridiaceae</taxon>
        <taxon>Porphyridium</taxon>
    </lineage>
</organism>
<dbReference type="Pfam" id="PF00183">
    <property type="entry name" value="HSP90"/>
    <property type="match status" value="1"/>
</dbReference>
<dbReference type="PIRSF" id="PIRSF002583">
    <property type="entry name" value="Hsp90"/>
    <property type="match status" value="1"/>
</dbReference>
<dbReference type="InterPro" id="IPR020568">
    <property type="entry name" value="Ribosomal_Su5_D2-typ_SF"/>
</dbReference>
<feature type="binding site" evidence="5">
    <location>
        <position position="141"/>
    </location>
    <ligand>
        <name>ATP</name>
        <dbReference type="ChEBI" id="CHEBI:30616"/>
    </ligand>
</feature>
<dbReference type="InterPro" id="IPR001404">
    <property type="entry name" value="Hsp90_fam"/>
</dbReference>
<dbReference type="Gene3D" id="1.20.120.790">
    <property type="entry name" value="Heat shock protein 90, C-terminal domain"/>
    <property type="match status" value="1"/>
</dbReference>
<dbReference type="GO" id="GO:0016887">
    <property type="term" value="F:ATP hydrolysis activity"/>
    <property type="evidence" value="ECO:0007669"/>
    <property type="project" value="InterPro"/>
</dbReference>
<evidence type="ECO:0000256" key="2">
    <source>
        <dbReference type="ARBA" id="ARBA00022741"/>
    </source>
</evidence>
<dbReference type="Gene3D" id="3.30.230.80">
    <property type="match status" value="1"/>
</dbReference>
<gene>
    <name evidence="7" type="ORF">FVE85_4433</name>
</gene>
<dbReference type="OMA" id="GIEQHQY"/>
<keyword evidence="4" id="KW-0143">Chaperone</keyword>
<dbReference type="CDD" id="cd16927">
    <property type="entry name" value="HATPase_Hsp90-like"/>
    <property type="match status" value="1"/>
</dbReference>
<accession>A0A5J4YHT2</accession>
<comment type="caution">
    <text evidence="7">The sequence shown here is derived from an EMBL/GenBank/DDBJ whole genome shotgun (WGS) entry which is preliminary data.</text>
</comment>
<dbReference type="Proteomes" id="UP000324585">
    <property type="component" value="Unassembled WGS sequence"/>
</dbReference>
<dbReference type="GO" id="GO:0051082">
    <property type="term" value="F:unfolded protein binding"/>
    <property type="evidence" value="ECO:0007669"/>
    <property type="project" value="InterPro"/>
</dbReference>
<dbReference type="PANTHER" id="PTHR11528">
    <property type="entry name" value="HEAT SHOCK PROTEIN 90 FAMILY MEMBER"/>
    <property type="match status" value="1"/>
</dbReference>
<evidence type="ECO:0000256" key="1">
    <source>
        <dbReference type="ARBA" id="ARBA00008239"/>
    </source>
</evidence>
<dbReference type="GO" id="GO:0140662">
    <property type="term" value="F:ATP-dependent protein folding chaperone"/>
    <property type="evidence" value="ECO:0007669"/>
    <property type="project" value="InterPro"/>
</dbReference>
<dbReference type="InterPro" id="IPR019805">
    <property type="entry name" value="Heat_shock_protein_90_CS"/>
</dbReference>
<keyword evidence="2 5" id="KW-0547">Nucleotide-binding</keyword>
<comment type="similarity">
    <text evidence="1">Belongs to the heat shock protein 90 family.</text>
</comment>
<feature type="binding site" evidence="5">
    <location>
        <position position="89"/>
    </location>
    <ligand>
        <name>ATP</name>
        <dbReference type="ChEBI" id="CHEBI:30616"/>
    </ligand>
</feature>
<dbReference type="SUPFAM" id="SSF54211">
    <property type="entry name" value="Ribosomal protein S5 domain 2-like"/>
    <property type="match status" value="1"/>
</dbReference>
<evidence type="ECO:0000256" key="3">
    <source>
        <dbReference type="ARBA" id="ARBA00022840"/>
    </source>
</evidence>
<keyword evidence="3 5" id="KW-0067">ATP-binding</keyword>
<proteinExistence type="inferred from homology"/>
<reference evidence="8" key="1">
    <citation type="journal article" date="2019" name="Nat. Commun.">
        <title>Expansion of phycobilisome linker gene families in mesophilic red algae.</title>
        <authorList>
            <person name="Lee J."/>
            <person name="Kim D."/>
            <person name="Bhattacharya D."/>
            <person name="Yoon H.S."/>
        </authorList>
    </citation>
    <scope>NUCLEOTIDE SEQUENCE [LARGE SCALE GENOMIC DNA]</scope>
    <source>
        <strain evidence="8">CCMP 1328</strain>
    </source>
</reference>
<name>A0A5J4YHT2_PORPP</name>
<protein>
    <submittedName>
        <fullName evidence="7">Endoplasmin-like</fullName>
    </submittedName>
</protein>
<dbReference type="FunFam" id="3.30.565.10:FF:000005">
    <property type="entry name" value="Heat shock protein 90"/>
    <property type="match status" value="1"/>
</dbReference>
<sequence>MASRAGMRHPPRRPQMQHRGVATLSVLAVVGVVLCAIHGQPVAAEATAAAPAPAPEQFTFDADVGRLMDIIIHSLYSNRDVFLRELISNAADALDKLRFLAVSTPEVMRDPRSGEELPMHIQIKWDKEARLLQIQDSGIGMTRDELVQNLGTVARSGTSEFLQQASKLAAEGASSDGAIADPSSLIGQFGVGFYSAFLVADLVEVHSVSFKDPSGHNVWQSKAQGAFTVRPFDANRGDEPMTRGTRLILHIKEDAEDYLAEEKIRELIHKYSQFITFPIQIEIEVDEDLDELVEEELEVVDPATSGGKNQEDDDEIETTELHEEPSEDVTPKKRAWVHVNNQPPIWVRDPAEIRVDEYLAFYDSLDAIPGRPMSHIHFKAEGEVDFKSILFISAKRPVDFLYNHADYYSRGIKLFVRRVLIADHFPEPLLPSYLGFIVGMVDSDDLPINVSREMLQESRILDIIRRKITRKALEMLRSFMIKAEREYDEELERVKEASGDGADAGEEEEVVVENRYLTFWKEFGRSLKFGVIDDEPNRNRLAKLLRFRSTGCDLDKDDEFISLDQYIERMKPGQNHIYYHTGENEQQVLSSPFMEKLVSNGYEVLVMTDPVDDNMLGSQLREYDGFQFMSASKENLKLGDEDEAAEKERIKDANIAFKPLKKFIREHMSERVSKVKLSTRLTSTPCVLSSSQYGFSAHTELIMRAQAFTTDDDMYAIPRDKIMELNPFHPLTLRLLDLVNANAPEALDLLDYLYDAAAVGSGYFISETRGFAGRVYDVMASVAKVNLNDEVTADHLAERAARITEEGGAATLDD</sequence>
<dbReference type="SUPFAM" id="SSF55874">
    <property type="entry name" value="ATPase domain of HSP90 chaperone/DNA topoisomerase II/histidine kinase"/>
    <property type="match status" value="1"/>
</dbReference>
<dbReference type="InterPro" id="IPR036890">
    <property type="entry name" value="HATPase_C_sf"/>
</dbReference>
<dbReference type="NCBIfam" id="NF003555">
    <property type="entry name" value="PRK05218.1"/>
    <property type="match status" value="1"/>
</dbReference>
<feature type="binding site" evidence="5">
    <location>
        <position position="452"/>
    </location>
    <ligand>
        <name>ATP</name>
        <dbReference type="ChEBI" id="CHEBI:30616"/>
    </ligand>
</feature>
<feature type="region of interest" description="Disordered" evidence="6">
    <location>
        <begin position="301"/>
        <end position="332"/>
    </location>
</feature>
<dbReference type="GO" id="GO:0005524">
    <property type="term" value="F:ATP binding"/>
    <property type="evidence" value="ECO:0007669"/>
    <property type="project" value="UniProtKB-KW"/>
</dbReference>
<feature type="binding site" evidence="5">
    <location>
        <begin position="156"/>
        <end position="157"/>
    </location>
    <ligand>
        <name>ATP</name>
        <dbReference type="ChEBI" id="CHEBI:30616"/>
    </ligand>
</feature>
<dbReference type="OrthoDB" id="2037at2759"/>
<feature type="binding site" evidence="5">
    <location>
        <position position="85"/>
    </location>
    <ligand>
        <name>ATP</name>
        <dbReference type="ChEBI" id="CHEBI:30616"/>
    </ligand>
</feature>
<dbReference type="SUPFAM" id="SSF110942">
    <property type="entry name" value="HSP90 C-terminal domain"/>
    <property type="match status" value="1"/>
</dbReference>
<evidence type="ECO:0000256" key="5">
    <source>
        <dbReference type="PIRSR" id="PIRSR002583-1"/>
    </source>
</evidence>